<feature type="region of interest" description="Disordered" evidence="1">
    <location>
        <begin position="1377"/>
        <end position="1442"/>
    </location>
</feature>
<keyword evidence="2" id="KW-0812">Transmembrane</keyword>
<feature type="transmembrane region" description="Helical" evidence="2">
    <location>
        <begin position="261"/>
        <end position="283"/>
    </location>
</feature>
<dbReference type="PhylomeDB" id="A0A0G4F4X9"/>
<dbReference type="VEuPathDB" id="CryptoDB:Cvel_2735"/>
<evidence type="ECO:0000313" key="4">
    <source>
        <dbReference type="EMBL" id="CEM06875.1"/>
    </source>
</evidence>
<feature type="transmembrane region" description="Helical" evidence="2">
    <location>
        <begin position="69"/>
        <end position="96"/>
    </location>
</feature>
<feature type="region of interest" description="Disordered" evidence="1">
    <location>
        <begin position="720"/>
        <end position="759"/>
    </location>
</feature>
<feature type="compositionally biased region" description="Low complexity" evidence="1">
    <location>
        <begin position="1382"/>
        <end position="1393"/>
    </location>
</feature>
<feature type="compositionally biased region" description="Basic and acidic residues" evidence="1">
    <location>
        <begin position="1216"/>
        <end position="1229"/>
    </location>
</feature>
<proteinExistence type="predicted"/>
<dbReference type="InterPro" id="IPR035965">
    <property type="entry name" value="PAS-like_dom_sf"/>
</dbReference>
<feature type="compositionally biased region" description="Low complexity" evidence="1">
    <location>
        <begin position="720"/>
        <end position="729"/>
    </location>
</feature>
<protein>
    <recommendedName>
        <fullName evidence="3">PAS fold-3 domain-containing protein</fullName>
    </recommendedName>
</protein>
<evidence type="ECO:0000259" key="3">
    <source>
        <dbReference type="Pfam" id="PF08447"/>
    </source>
</evidence>
<name>A0A0G4F4X9_9ALVE</name>
<evidence type="ECO:0000256" key="2">
    <source>
        <dbReference type="SAM" id="Phobius"/>
    </source>
</evidence>
<keyword evidence="2" id="KW-0472">Membrane</keyword>
<feature type="compositionally biased region" description="Pro residues" evidence="1">
    <location>
        <begin position="1063"/>
        <end position="1076"/>
    </location>
</feature>
<feature type="region of interest" description="Disordered" evidence="1">
    <location>
        <begin position="900"/>
        <end position="959"/>
    </location>
</feature>
<evidence type="ECO:0000256" key="1">
    <source>
        <dbReference type="SAM" id="MobiDB-lite"/>
    </source>
</evidence>
<feature type="compositionally biased region" description="Polar residues" evidence="1">
    <location>
        <begin position="912"/>
        <end position="922"/>
    </location>
</feature>
<dbReference type="Pfam" id="PF08447">
    <property type="entry name" value="PAS_3"/>
    <property type="match status" value="1"/>
</dbReference>
<keyword evidence="2" id="KW-1133">Transmembrane helix</keyword>
<dbReference type="PANTHER" id="PTHR24216">
    <property type="entry name" value="PAXILLIN-RELATED"/>
    <property type="match status" value="1"/>
</dbReference>
<feature type="region of interest" description="Disordered" evidence="1">
    <location>
        <begin position="775"/>
        <end position="818"/>
    </location>
</feature>
<accession>A0A0G4F4X9</accession>
<dbReference type="PANTHER" id="PTHR24216:SF65">
    <property type="entry name" value="PAXILLIN-LIKE PROTEIN 1"/>
    <property type="match status" value="1"/>
</dbReference>
<feature type="transmembrane region" description="Helical" evidence="2">
    <location>
        <begin position="231"/>
        <end position="249"/>
    </location>
</feature>
<feature type="compositionally biased region" description="Basic and acidic residues" evidence="1">
    <location>
        <begin position="742"/>
        <end position="751"/>
    </location>
</feature>
<feature type="region of interest" description="Disordered" evidence="1">
    <location>
        <begin position="1483"/>
        <end position="1644"/>
    </location>
</feature>
<feature type="compositionally biased region" description="Basic and acidic residues" evidence="1">
    <location>
        <begin position="997"/>
        <end position="1025"/>
    </location>
</feature>
<sequence length="1644" mass="178229">MSPSLFTDPDFGRVRKCGFLWSFRDSFLEDLYRRRMALLLTDDFTRITAVASIISALLAIVCGEDDFEFAGMFCLRFFLLSLVAIVNALLMVFYLFNKRPERTNREKKSQLGTDADPEEDLSAALVPPRTYVFPVWLMVLFSLWVVTIFALTIPPIYEMWEPPHLHHNTPRGHDHEHSQAHDEYTVNISPQHHSHTPNKVWQESFFYKGHTSRFFFILNDLGNLYAFRHHVTVTVVIQVYTAIAFLVVETLGHSLFLGDKLVIAVLVISLAFTCLAIAAAYVMSENSRVNVCHMVQFFQNKREAQSESRQVIEAVQCFGCATLMFEGPVAAFQETALLTDRKDLSIPDPHCRTSCRNNALWRQKQSPPARPPTARCTWASRKTSECAGVAVQVLEAGGLPALVEQGAGHADKVALGRVCSDSLEALVSELEVRCDGFDGGGSIARERDTNGGEGKGVREGAWGFGRLLFRLFASREKGTMWSVWENTMRDRMNEALRKAKEGVGRDFTRDSSFLEGSTTKKTDIESGGSGGESAKQTEDPYSLFGSSVMSEPIKMVSAPGRFFEVTAVCRLQQQLCELGGVRGHPHTVGGGQRDGHLRDLLERGGVSVILTFRDVTRRVMEAERAWGLLENFASMLGTAAWQADYPIWPSLESKQLDGPLASSSSSSAVAAVCEVEPVVGEKRGAVELPEGAIKEKRFFSSSESLCGCCESEEEEESLWNSSVSLSSSSDRLEQSAGGTLSRVEEEGRQAEPEEGDLELGLQSNATAERQLLSHPPIPEAGRSIPPPMQNTPEAPRWSLGDGPRPAVEGEQEQTSAPAASFRAVYQSKVIEALTGRKLVTFGSPSPLREESLAVPGPISAQIFDSSNQNHAAGTLDRDRLLGGDHPLDFSEAASRGVGGVGGQGLLPLDPNFVSQAQSQSQKRGVDMRNGQSQTDHSVGASRGDESGLVSVKGTPGGAAAAGALSLSKWKTSPSPQTSRWRVAPRLWSVMESESEGENEREREGEAVNRKGGEQEGGRGKGERCGSDLAVGEDNKIEKSGRKEEKEQENRSLAAAPGGGDMIRPPPLAFHPPPSGPWRPQHNKTLPPTLESPQADDQCPSLGVPAPPPHMPPPTTMEHFCPPSNSPAVNALWTEFVAPPYKEQVELAIQNCLRTGKPFDLQLMIERPDGQLRWFECGGKRVVRSVHTDQQGQPKKGEGQTEALPPQLPCGASERPGGCEEIEREREPARENPPSKCTGVKDSPTSPDTGTGTGSVCPSVHAPAVASVLGFLRDVTEEENVRRRTEWLLTRSQQTLDAVFQGSIRANLQEMVILEASLLFRLWTGRILDGTYLNCVLRTKDTEDLRSAVFSANRSVVWFPSRVLLRIEWGGHSHHKLLGISKPSGQRAPSAPSASPIPPAQLEVGETPQQPSCPSPRAQSVRTDSTIRTRGGSLSHQSQVGPLADSLAHSPGVLASVVAVIDEDDPACVTLNFYGLAPVNPLPPSALPPQRPPPQVPNRKRTNTSAAPVKRNPNGSLHVPVGGTGTSCLPTSAPPSRCPWATRPVPVSPESPPSVGGGPLESSEKVEEPTREDSVVPSDKDVRSGGSMSGELNPDPLLPTCPPPRRIPIPPSSVVVSSLRQATKEEGEKAFGSEKAGSSETAVCI</sequence>
<dbReference type="Gene3D" id="3.30.450.20">
    <property type="entry name" value="PAS domain"/>
    <property type="match status" value="1"/>
</dbReference>
<dbReference type="EMBL" id="CDMZ01000110">
    <property type="protein sequence ID" value="CEM06875.1"/>
    <property type="molecule type" value="Genomic_DNA"/>
</dbReference>
<feature type="compositionally biased region" description="Basic and acidic residues" evidence="1">
    <location>
        <begin position="1621"/>
        <end position="1631"/>
    </location>
</feature>
<feature type="compositionally biased region" description="Polar residues" evidence="1">
    <location>
        <begin position="1406"/>
        <end position="1439"/>
    </location>
</feature>
<reference evidence="4" key="1">
    <citation type="submission" date="2014-11" db="EMBL/GenBank/DDBJ databases">
        <authorList>
            <person name="Otto D Thomas"/>
            <person name="Naeem Raeece"/>
        </authorList>
    </citation>
    <scope>NUCLEOTIDE SEQUENCE</scope>
</reference>
<dbReference type="SUPFAM" id="SSF55785">
    <property type="entry name" value="PYP-like sensor domain (PAS domain)"/>
    <property type="match status" value="1"/>
</dbReference>
<feature type="compositionally biased region" description="Pro residues" evidence="1">
    <location>
        <begin position="1483"/>
        <end position="1495"/>
    </location>
</feature>
<feature type="compositionally biased region" description="Basic and acidic residues" evidence="1">
    <location>
        <begin position="1032"/>
        <end position="1049"/>
    </location>
</feature>
<feature type="domain" description="PAS fold-3" evidence="3">
    <location>
        <begin position="1131"/>
        <end position="1180"/>
    </location>
</feature>
<feature type="region of interest" description="Disordered" evidence="1">
    <location>
        <begin position="1185"/>
        <end position="1256"/>
    </location>
</feature>
<feature type="region of interest" description="Disordered" evidence="1">
    <location>
        <begin position="990"/>
        <end position="1112"/>
    </location>
</feature>
<feature type="compositionally biased region" description="Pro residues" evidence="1">
    <location>
        <begin position="1595"/>
        <end position="1610"/>
    </location>
</feature>
<feature type="compositionally biased region" description="Polar residues" evidence="1">
    <location>
        <begin position="1635"/>
        <end position="1644"/>
    </location>
</feature>
<organism evidence="4">
    <name type="scientific">Chromera velia CCMP2878</name>
    <dbReference type="NCBI Taxonomy" id="1169474"/>
    <lineage>
        <taxon>Eukaryota</taxon>
        <taxon>Sar</taxon>
        <taxon>Alveolata</taxon>
        <taxon>Colpodellida</taxon>
        <taxon>Chromeraceae</taxon>
        <taxon>Chromera</taxon>
    </lineage>
</organism>
<feature type="compositionally biased region" description="Basic and acidic residues" evidence="1">
    <location>
        <begin position="1561"/>
        <end position="1582"/>
    </location>
</feature>
<feature type="region of interest" description="Disordered" evidence="1">
    <location>
        <begin position="508"/>
        <end position="539"/>
    </location>
</feature>
<gene>
    <name evidence="4" type="ORF">Cvel_2735</name>
</gene>
<feature type="transmembrane region" description="Helical" evidence="2">
    <location>
        <begin position="135"/>
        <end position="157"/>
    </location>
</feature>
<dbReference type="InterPro" id="IPR013655">
    <property type="entry name" value="PAS_fold_3"/>
</dbReference>